<evidence type="ECO:0000313" key="6">
    <source>
        <dbReference type="Proteomes" id="UP000811246"/>
    </source>
</evidence>
<evidence type="ECO:0000313" key="5">
    <source>
        <dbReference type="EMBL" id="KAG6731477.1"/>
    </source>
</evidence>
<evidence type="ECO:0000259" key="4">
    <source>
        <dbReference type="PROSITE" id="PS50102"/>
    </source>
</evidence>
<dbReference type="EMBL" id="CM031825">
    <property type="protein sequence ID" value="KAG6731477.1"/>
    <property type="molecule type" value="Genomic_DNA"/>
</dbReference>
<reference evidence="5" key="1">
    <citation type="submission" date="2021-01" db="EMBL/GenBank/DDBJ databases">
        <authorList>
            <person name="Lovell J.T."/>
            <person name="Bentley N."/>
            <person name="Bhattarai G."/>
            <person name="Jenkins J.W."/>
            <person name="Sreedasyam A."/>
            <person name="Alarcon Y."/>
            <person name="Bock C."/>
            <person name="Boston L."/>
            <person name="Carlson J."/>
            <person name="Cervantes K."/>
            <person name="Clermont K."/>
            <person name="Krom N."/>
            <person name="Kubenka K."/>
            <person name="Mamidi S."/>
            <person name="Mattison C."/>
            <person name="Monteros M."/>
            <person name="Pisani C."/>
            <person name="Plott C."/>
            <person name="Rajasekar S."/>
            <person name="Rhein H.S."/>
            <person name="Rohla C."/>
            <person name="Song M."/>
            <person name="Hilaire R.S."/>
            <person name="Shu S."/>
            <person name="Wells L."/>
            <person name="Wang X."/>
            <person name="Webber J."/>
            <person name="Heerema R.J."/>
            <person name="Klein P."/>
            <person name="Conner P."/>
            <person name="Grauke L."/>
            <person name="Grimwood J."/>
            <person name="Schmutz J."/>
            <person name="Randall J.J."/>
        </authorList>
    </citation>
    <scope>NUCLEOTIDE SEQUENCE</scope>
    <source>
        <tissue evidence="5">Leaf</tissue>
    </source>
</reference>
<dbReference type="InterPro" id="IPR034254">
    <property type="entry name" value="DNAJC17_RRM"/>
</dbReference>
<accession>A0A922G323</accession>
<dbReference type="InterPro" id="IPR000504">
    <property type="entry name" value="RRM_dom"/>
</dbReference>
<dbReference type="InterPro" id="IPR001623">
    <property type="entry name" value="DnaJ_domain"/>
</dbReference>
<protein>
    <submittedName>
        <fullName evidence="5">Uncharacterized protein</fullName>
    </submittedName>
</protein>
<proteinExistence type="predicted"/>
<feature type="domain" description="J" evidence="3">
    <location>
        <begin position="6"/>
        <end position="68"/>
    </location>
</feature>
<sequence>MDIDVDHYGVLGLLSGEEDKKAYRSKALELHPDKRPGNKQALANFQRIQSSYEILKDEKARKPFDDLLQVKREQQHRRSEQESRRDAKRQKMFSDLEEREWAAFAPDPFAKEREEEDRIAKKLREEIARIRAMYASKGENMTLATIREFPGVKKESTSIAKPWVDKEKLLKVSWEKIGEDYTAEGLRELFLKFGEVEDVVIKSAKKKGSALVVMENKDAVVAATGSVSGHLSNPLLVLPLQPPMVTEAPSASRSAKPDRLSNLFGAGYIAFEDAILMKLQKAAEKRK</sequence>
<dbReference type="SMART" id="SM00271">
    <property type="entry name" value="DnaJ"/>
    <property type="match status" value="1"/>
</dbReference>
<comment type="caution">
    <text evidence="5">The sequence shown here is derived from an EMBL/GenBank/DDBJ whole genome shotgun (WGS) entry which is preliminary data.</text>
</comment>
<dbReference type="PROSITE" id="PS50076">
    <property type="entry name" value="DNAJ_2"/>
    <property type="match status" value="1"/>
</dbReference>
<dbReference type="PROSITE" id="PS50102">
    <property type="entry name" value="RRM"/>
    <property type="match status" value="1"/>
</dbReference>
<organism evidence="5 6">
    <name type="scientific">Carya illinoinensis</name>
    <name type="common">Pecan</name>
    <dbReference type="NCBI Taxonomy" id="32201"/>
    <lineage>
        <taxon>Eukaryota</taxon>
        <taxon>Viridiplantae</taxon>
        <taxon>Streptophyta</taxon>
        <taxon>Embryophyta</taxon>
        <taxon>Tracheophyta</taxon>
        <taxon>Spermatophyta</taxon>
        <taxon>Magnoliopsida</taxon>
        <taxon>eudicotyledons</taxon>
        <taxon>Gunneridae</taxon>
        <taxon>Pentapetalae</taxon>
        <taxon>rosids</taxon>
        <taxon>fabids</taxon>
        <taxon>Fagales</taxon>
        <taxon>Juglandaceae</taxon>
        <taxon>Carya</taxon>
    </lineage>
</organism>
<dbReference type="Pfam" id="PF00076">
    <property type="entry name" value="RRM_1"/>
    <property type="match status" value="1"/>
</dbReference>
<evidence type="ECO:0000256" key="2">
    <source>
        <dbReference type="SAM" id="MobiDB-lite"/>
    </source>
</evidence>
<dbReference type="CDD" id="cd06257">
    <property type="entry name" value="DnaJ"/>
    <property type="match status" value="1"/>
</dbReference>
<feature type="compositionally biased region" description="Basic and acidic residues" evidence="2">
    <location>
        <begin position="65"/>
        <end position="85"/>
    </location>
</feature>
<feature type="region of interest" description="Disordered" evidence="2">
    <location>
        <begin position="65"/>
        <end position="91"/>
    </location>
</feature>
<evidence type="ECO:0000259" key="3">
    <source>
        <dbReference type="PROSITE" id="PS50076"/>
    </source>
</evidence>
<keyword evidence="1" id="KW-0694">RNA-binding</keyword>
<evidence type="ECO:0000256" key="1">
    <source>
        <dbReference type="PROSITE-ProRule" id="PRU00176"/>
    </source>
</evidence>
<feature type="domain" description="RRM" evidence="4">
    <location>
        <begin position="170"/>
        <end position="242"/>
    </location>
</feature>
<dbReference type="Pfam" id="PF00226">
    <property type="entry name" value="DnaJ"/>
    <property type="match status" value="1"/>
</dbReference>
<dbReference type="GO" id="GO:0003723">
    <property type="term" value="F:RNA binding"/>
    <property type="evidence" value="ECO:0007669"/>
    <property type="project" value="UniProtKB-UniRule"/>
</dbReference>
<dbReference type="Proteomes" id="UP000811246">
    <property type="component" value="Chromosome 1"/>
</dbReference>
<gene>
    <name evidence="5" type="ORF">I3842_01G130600</name>
</gene>
<dbReference type="AlphaFoldDB" id="A0A922G323"/>
<dbReference type="PANTHER" id="PTHR45098:SF1">
    <property type="entry name" value="DNAJ DOMAIN CONTAINING PROTEIN, EXPRESSED"/>
    <property type="match status" value="1"/>
</dbReference>
<name>A0A922G323_CARIL</name>
<dbReference type="CDD" id="cd12429">
    <property type="entry name" value="RRM_DNAJC17"/>
    <property type="match status" value="1"/>
</dbReference>
<dbReference type="PANTHER" id="PTHR45098">
    <property type="entry name" value="DNAJ DOMAIN CONTAINING PROTEIN, EXPRESSED"/>
    <property type="match status" value="1"/>
</dbReference>